<reference evidence="2 3" key="1">
    <citation type="submission" date="2023-07" db="EMBL/GenBank/DDBJ databases">
        <title>Sequencing the genomes of 1000 actinobacteria strains.</title>
        <authorList>
            <person name="Klenk H.-P."/>
        </authorList>
    </citation>
    <scope>NUCLEOTIDE SEQUENCE [LARGE SCALE GENOMIC DNA]</scope>
    <source>
        <strain evidence="2 3">DSM 44710</strain>
    </source>
</reference>
<keyword evidence="1" id="KW-0732">Signal</keyword>
<accession>A0ABT9MMA9</accession>
<organism evidence="2 3">
    <name type="scientific">Catenuloplanes nepalensis</name>
    <dbReference type="NCBI Taxonomy" id="587533"/>
    <lineage>
        <taxon>Bacteria</taxon>
        <taxon>Bacillati</taxon>
        <taxon>Actinomycetota</taxon>
        <taxon>Actinomycetes</taxon>
        <taxon>Micromonosporales</taxon>
        <taxon>Micromonosporaceae</taxon>
        <taxon>Catenuloplanes</taxon>
    </lineage>
</organism>
<evidence type="ECO:0000313" key="2">
    <source>
        <dbReference type="EMBL" id="MDP9792560.1"/>
    </source>
</evidence>
<comment type="caution">
    <text evidence="2">The sequence shown here is derived from an EMBL/GenBank/DDBJ whole genome shotgun (WGS) entry which is preliminary data.</text>
</comment>
<evidence type="ECO:0000313" key="3">
    <source>
        <dbReference type="Proteomes" id="UP001240984"/>
    </source>
</evidence>
<proteinExistence type="predicted"/>
<name>A0ABT9MMA9_9ACTN</name>
<protein>
    <submittedName>
        <fullName evidence="2">Uncharacterized protein</fullName>
    </submittedName>
</protein>
<feature type="chain" id="PRO_5047218004" evidence="1">
    <location>
        <begin position="38"/>
        <end position="73"/>
    </location>
</feature>
<keyword evidence="3" id="KW-1185">Reference proteome</keyword>
<feature type="signal peptide" evidence="1">
    <location>
        <begin position="1"/>
        <end position="37"/>
    </location>
</feature>
<gene>
    <name evidence="2" type="ORF">J2S43_001072</name>
</gene>
<sequence>MRVNSTRVTESVFSLRGLRNVAAVAALLAPAAGAFTAAFVPPPSVQAVPPPSVQAASIPDGRIAPSASLYTYY</sequence>
<dbReference type="RefSeq" id="WP_306827434.1">
    <property type="nucleotide sequence ID" value="NZ_JAUSRA010000001.1"/>
</dbReference>
<evidence type="ECO:0000256" key="1">
    <source>
        <dbReference type="SAM" id="SignalP"/>
    </source>
</evidence>
<dbReference type="EMBL" id="JAUSRA010000001">
    <property type="protein sequence ID" value="MDP9792560.1"/>
    <property type="molecule type" value="Genomic_DNA"/>
</dbReference>
<dbReference type="Proteomes" id="UP001240984">
    <property type="component" value="Unassembled WGS sequence"/>
</dbReference>